<dbReference type="PANTHER" id="PTHR10302">
    <property type="entry name" value="SINGLE-STRANDED DNA-BINDING PROTEIN"/>
    <property type="match status" value="1"/>
</dbReference>
<comment type="caution">
    <text evidence="4">The sequence shown here is derived from an EMBL/GenBank/DDBJ whole genome shotgun (WGS) entry which is preliminary data.</text>
</comment>
<evidence type="ECO:0008006" key="6">
    <source>
        <dbReference type="Google" id="ProtNLM"/>
    </source>
</evidence>
<accession>A0A833XJR3</accession>
<dbReference type="GO" id="GO:0003697">
    <property type="term" value="F:single-stranded DNA binding"/>
    <property type="evidence" value="ECO:0007669"/>
    <property type="project" value="InterPro"/>
</dbReference>
<dbReference type="GO" id="GO:0006260">
    <property type="term" value="P:DNA replication"/>
    <property type="evidence" value="ECO:0007669"/>
    <property type="project" value="InterPro"/>
</dbReference>
<reference evidence="4" key="2">
    <citation type="submission" date="2020-03" db="EMBL/GenBank/DDBJ databases">
        <title>Walnut 2.0.</title>
        <authorList>
            <person name="Marrano A."/>
            <person name="Britton M."/>
            <person name="Zimin A.V."/>
            <person name="Zaini P.A."/>
            <person name="Workman R."/>
            <person name="Puiu D."/>
            <person name="Bianco L."/>
            <person name="Allen B.J."/>
            <person name="Troggio M."/>
            <person name="Leslie C.A."/>
            <person name="Timp W."/>
            <person name="Dendekar A."/>
            <person name="Salzberg S.L."/>
            <person name="Neale D.B."/>
        </authorList>
    </citation>
    <scope>NUCLEOTIDE SEQUENCE</scope>
    <source>
        <tissue evidence="4">Leaves</tissue>
    </source>
</reference>
<organism evidence="4 5">
    <name type="scientific">Juglans regia</name>
    <name type="common">English walnut</name>
    <dbReference type="NCBI Taxonomy" id="51240"/>
    <lineage>
        <taxon>Eukaryota</taxon>
        <taxon>Viridiplantae</taxon>
        <taxon>Streptophyta</taxon>
        <taxon>Embryophyta</taxon>
        <taxon>Tracheophyta</taxon>
        <taxon>Spermatophyta</taxon>
        <taxon>Magnoliopsida</taxon>
        <taxon>eudicotyledons</taxon>
        <taxon>Gunneridae</taxon>
        <taxon>Pentapetalae</taxon>
        <taxon>rosids</taxon>
        <taxon>fabids</taxon>
        <taxon>Fagales</taxon>
        <taxon>Juglandaceae</taxon>
        <taxon>Juglans</taxon>
    </lineage>
</organism>
<name>A0A833XJR3_JUGRE</name>
<dbReference type="InterPro" id="IPR000424">
    <property type="entry name" value="Primosome_PriB/ssb"/>
</dbReference>
<dbReference type="Proteomes" id="UP000619265">
    <property type="component" value="Unassembled WGS sequence"/>
</dbReference>
<evidence type="ECO:0000256" key="2">
    <source>
        <dbReference type="PROSITE-ProRule" id="PRU00252"/>
    </source>
</evidence>
<dbReference type="SUPFAM" id="SSF50249">
    <property type="entry name" value="Nucleic acid-binding proteins"/>
    <property type="match status" value="1"/>
</dbReference>
<feature type="region of interest" description="Disordered" evidence="3">
    <location>
        <begin position="444"/>
        <end position="471"/>
    </location>
</feature>
<reference evidence="4" key="1">
    <citation type="submission" date="2015-10" db="EMBL/GenBank/DDBJ databases">
        <authorList>
            <person name="Martinez-Garcia P.J."/>
            <person name="Crepeau M.W."/>
            <person name="Puiu D."/>
            <person name="Gonzalez-Ibeas D."/>
            <person name="Whalen J."/>
            <person name="Stevens K."/>
            <person name="Paul R."/>
            <person name="Butterfield T."/>
            <person name="Britton M."/>
            <person name="Reagan R."/>
            <person name="Chakraborty S."/>
            <person name="Walawage S.L."/>
            <person name="Vasquez-Gross H.A."/>
            <person name="Cardeno C."/>
            <person name="Famula R."/>
            <person name="Pratt K."/>
            <person name="Kuruganti S."/>
            <person name="Aradhya M.K."/>
            <person name="Leslie C.A."/>
            <person name="Dandekar A.M."/>
            <person name="Salzberg S.L."/>
            <person name="Wegrzyn J.L."/>
            <person name="Langley C.H."/>
            <person name="Neale D.B."/>
        </authorList>
    </citation>
    <scope>NUCLEOTIDE SEQUENCE</scope>
    <source>
        <tissue evidence="4">Leaves</tissue>
    </source>
</reference>
<dbReference type="PANTHER" id="PTHR10302:SF23">
    <property type="entry name" value="PROTEIN OSB4, CHLOROPLASTIC"/>
    <property type="match status" value="1"/>
</dbReference>
<proteinExistence type="predicted"/>
<evidence type="ECO:0000256" key="1">
    <source>
        <dbReference type="ARBA" id="ARBA00023125"/>
    </source>
</evidence>
<protein>
    <recommendedName>
        <fullName evidence="6">Protein OSB3, chloroplastic/mitochondrial-like</fullName>
    </recommendedName>
</protein>
<evidence type="ECO:0000313" key="5">
    <source>
        <dbReference type="Proteomes" id="UP000619265"/>
    </source>
</evidence>
<evidence type="ECO:0000256" key="3">
    <source>
        <dbReference type="SAM" id="MobiDB-lite"/>
    </source>
</evidence>
<evidence type="ECO:0000313" key="4">
    <source>
        <dbReference type="EMBL" id="KAF5469322.1"/>
    </source>
</evidence>
<feature type="compositionally biased region" description="Basic and acidic residues" evidence="3">
    <location>
        <begin position="456"/>
        <end position="471"/>
    </location>
</feature>
<feature type="compositionally biased region" description="Acidic residues" evidence="3">
    <location>
        <begin position="226"/>
        <end position="240"/>
    </location>
</feature>
<keyword evidence="1 2" id="KW-0238">DNA-binding</keyword>
<dbReference type="EMBL" id="LIHL02000006">
    <property type="protein sequence ID" value="KAF5469322.1"/>
    <property type="molecule type" value="Genomic_DNA"/>
</dbReference>
<dbReference type="PROSITE" id="PS50935">
    <property type="entry name" value="SSB"/>
    <property type="match status" value="1"/>
</dbReference>
<sequence>MNSLIRFSRAFSKSASSHSTTKGLRFLYPPTLFLQSYAAAATATTDTTTTSPKTKYKLQKDNFLGCSTASGKPKPRGKQPPHEVVADSGWARPSEIPFQAKVANLVNLIGYVHIPVQFEASRDGKYWAGTVITQDQASDSPPLWIPIIFEGDLAHIAACHLKEKDCVHVAGQLSADPPHLIENSGQSSIQVMVHSLNFVQGYSQMKRSLAPQEQKRFLQDSASVKDEDEDEDKDKDEDDINQSWKDLLAKPHEWWDIRLKEENPEGAAFERKSNGELLRIDDSIPEWVQKQLETITFECKAQLKSSKNFNKKVGINAFSAGVKKRVDSELNPWRELLDNPKQWWDFRSSKLTGSVNPKFPDFKCKVGDRALWLGGAPGWVLSELEGVEFDVKNIKLRQNKGDSSWKDLVENPDKWWDNRSNKRNAKSPDFKHKETGDVLWLSNSPGWVLSKLPPLRGKEDKTTAKRDTLLS</sequence>
<dbReference type="AlphaFoldDB" id="A0A833XJR3"/>
<gene>
    <name evidence="4" type="ORF">F2P56_013406</name>
</gene>
<dbReference type="InterPro" id="IPR011344">
    <property type="entry name" value="ssDNA-bd"/>
</dbReference>
<dbReference type="Gramene" id="Jr06_17260_p1">
    <property type="protein sequence ID" value="cds.Jr06_17260_p1"/>
    <property type="gene ID" value="Jr06_17260"/>
</dbReference>
<feature type="region of interest" description="Disordered" evidence="3">
    <location>
        <begin position="214"/>
        <end position="242"/>
    </location>
</feature>
<dbReference type="InterPro" id="IPR012340">
    <property type="entry name" value="NA-bd_OB-fold"/>
</dbReference>